<protein>
    <submittedName>
        <fullName evidence="1">Uncharacterized protein</fullName>
    </submittedName>
</protein>
<reference evidence="1" key="1">
    <citation type="submission" date="2018-02" db="EMBL/GenBank/DDBJ databases">
        <authorList>
            <person name="Cohen D.B."/>
            <person name="Kent A.D."/>
        </authorList>
    </citation>
    <scope>NUCLEOTIDE SEQUENCE</scope>
</reference>
<dbReference type="AlphaFoldDB" id="A0A2N9IFE3"/>
<name>A0A2N9IFE3_FAGSY</name>
<accession>A0A2N9IFE3</accession>
<gene>
    <name evidence="1" type="ORF">FSB_LOCUS50665</name>
</gene>
<dbReference type="EMBL" id="OIVN01005512">
    <property type="protein sequence ID" value="SPD22783.1"/>
    <property type="molecule type" value="Genomic_DNA"/>
</dbReference>
<proteinExistence type="predicted"/>
<evidence type="ECO:0000313" key="1">
    <source>
        <dbReference type="EMBL" id="SPD22783.1"/>
    </source>
</evidence>
<organism evidence="1">
    <name type="scientific">Fagus sylvatica</name>
    <name type="common">Beechnut</name>
    <dbReference type="NCBI Taxonomy" id="28930"/>
    <lineage>
        <taxon>Eukaryota</taxon>
        <taxon>Viridiplantae</taxon>
        <taxon>Streptophyta</taxon>
        <taxon>Embryophyta</taxon>
        <taxon>Tracheophyta</taxon>
        <taxon>Spermatophyta</taxon>
        <taxon>Magnoliopsida</taxon>
        <taxon>eudicotyledons</taxon>
        <taxon>Gunneridae</taxon>
        <taxon>Pentapetalae</taxon>
        <taxon>rosids</taxon>
        <taxon>fabids</taxon>
        <taxon>Fagales</taxon>
        <taxon>Fagaceae</taxon>
        <taxon>Fagus</taxon>
    </lineage>
</organism>
<sequence length="81" mass="8777">MASLVLILSELVCPHSQNTKPDFFTTSSSFSSCAGAGAGAATAFPARKPLRYETNRNNNSSEEMVVENLEEPRISVESVWP</sequence>